<accession>A0A4U3L4V7</accession>
<feature type="domain" description="Carbohydrate kinase PfkB" evidence="3">
    <location>
        <begin position="15"/>
        <end position="315"/>
    </location>
</feature>
<evidence type="ECO:0000313" key="4">
    <source>
        <dbReference type="EMBL" id="TKK68686.1"/>
    </source>
</evidence>
<dbReference type="GO" id="GO:0005829">
    <property type="term" value="C:cytosol"/>
    <property type="evidence" value="ECO:0007669"/>
    <property type="project" value="TreeGrafter"/>
</dbReference>
<keyword evidence="1" id="KW-0808">Transferase</keyword>
<dbReference type="CDD" id="cd01172">
    <property type="entry name" value="RfaE_like"/>
    <property type="match status" value="1"/>
</dbReference>
<evidence type="ECO:0000259" key="3">
    <source>
        <dbReference type="Pfam" id="PF00294"/>
    </source>
</evidence>
<dbReference type="Gene3D" id="3.40.1190.20">
    <property type="match status" value="1"/>
</dbReference>
<dbReference type="PANTHER" id="PTHR46969:SF1">
    <property type="entry name" value="BIFUNCTIONAL PROTEIN HLDE"/>
    <property type="match status" value="1"/>
</dbReference>
<dbReference type="GO" id="GO:0033785">
    <property type="term" value="F:heptose 7-phosphate kinase activity"/>
    <property type="evidence" value="ECO:0007669"/>
    <property type="project" value="TreeGrafter"/>
</dbReference>
<dbReference type="InterPro" id="IPR011913">
    <property type="entry name" value="RfaE_dom_I"/>
</dbReference>
<dbReference type="EMBL" id="SZQL01000007">
    <property type="protein sequence ID" value="TKK68686.1"/>
    <property type="molecule type" value="Genomic_DNA"/>
</dbReference>
<proteinExistence type="predicted"/>
<dbReference type="PANTHER" id="PTHR46969">
    <property type="entry name" value="BIFUNCTIONAL PROTEIN HLDE"/>
    <property type="match status" value="1"/>
</dbReference>
<dbReference type="Proteomes" id="UP000305848">
    <property type="component" value="Unassembled WGS sequence"/>
</dbReference>
<organism evidence="4 5">
    <name type="scientific">Ilyomonas limi</name>
    <dbReference type="NCBI Taxonomy" id="2575867"/>
    <lineage>
        <taxon>Bacteria</taxon>
        <taxon>Pseudomonadati</taxon>
        <taxon>Bacteroidota</taxon>
        <taxon>Chitinophagia</taxon>
        <taxon>Chitinophagales</taxon>
        <taxon>Chitinophagaceae</taxon>
        <taxon>Ilyomonas</taxon>
    </lineage>
</organism>
<sequence>MQNFEKLFADIENLRVAVIGDVILDTYWWGAVERISPEAPVPVVSLQKKEHRIGGAGNVALNTVSLGAETTLFSIVGEDEDAELLVSMLQEEHIDTKYIMRSSKRITTNKIRVLGHNHQMMRIDAEVTNDISKEEEEELLSSFESFVKRYEPAVIIFEDYNKGVLTESLIASIMNICKEHKIITAADPKHKNFFAYKGATIFKPDLKEALEHSSALMSNDAIEEHLQQLHIQLHEQLQHKISLITLPSFKLFFQKGSYAKTIASHTQNIADVSGCEDTIIAVAALVYTAEKNMLLAASLASLAAGVVCAHVGTVAINKQQLLAECRKSLN</sequence>
<gene>
    <name evidence="4" type="ORF">FC093_11090</name>
</gene>
<reference evidence="4 5" key="1">
    <citation type="submission" date="2019-05" db="EMBL/GenBank/DDBJ databases">
        <title>Panacibacter sp. strain 17mud1-8 Genome sequencing and assembly.</title>
        <authorList>
            <person name="Chhetri G."/>
        </authorList>
    </citation>
    <scope>NUCLEOTIDE SEQUENCE [LARGE SCALE GENOMIC DNA]</scope>
    <source>
        <strain evidence="4 5">17mud1-8</strain>
    </source>
</reference>
<dbReference type="GO" id="GO:0016773">
    <property type="term" value="F:phosphotransferase activity, alcohol group as acceptor"/>
    <property type="evidence" value="ECO:0007669"/>
    <property type="project" value="InterPro"/>
</dbReference>
<dbReference type="GO" id="GO:0033786">
    <property type="term" value="F:heptose-1-phosphate adenylyltransferase activity"/>
    <property type="evidence" value="ECO:0007669"/>
    <property type="project" value="TreeGrafter"/>
</dbReference>
<evidence type="ECO:0000256" key="2">
    <source>
        <dbReference type="ARBA" id="ARBA00022777"/>
    </source>
</evidence>
<dbReference type="SUPFAM" id="SSF53613">
    <property type="entry name" value="Ribokinase-like"/>
    <property type="match status" value="1"/>
</dbReference>
<dbReference type="InterPro" id="IPR029056">
    <property type="entry name" value="Ribokinase-like"/>
</dbReference>
<keyword evidence="5" id="KW-1185">Reference proteome</keyword>
<dbReference type="InterPro" id="IPR011611">
    <property type="entry name" value="PfkB_dom"/>
</dbReference>
<dbReference type="AlphaFoldDB" id="A0A4U3L4V7"/>
<name>A0A4U3L4V7_9BACT</name>
<dbReference type="PROSITE" id="PS00583">
    <property type="entry name" value="PFKB_KINASES_1"/>
    <property type="match status" value="1"/>
</dbReference>
<dbReference type="Pfam" id="PF00294">
    <property type="entry name" value="PfkB"/>
    <property type="match status" value="1"/>
</dbReference>
<comment type="caution">
    <text evidence="4">The sequence shown here is derived from an EMBL/GenBank/DDBJ whole genome shotgun (WGS) entry which is preliminary data.</text>
</comment>
<keyword evidence="2 4" id="KW-0418">Kinase</keyword>
<dbReference type="InterPro" id="IPR002173">
    <property type="entry name" value="Carboh/pur_kinase_PfkB_CS"/>
</dbReference>
<dbReference type="OrthoDB" id="9802794at2"/>
<protein>
    <submittedName>
        <fullName evidence="4">Carbohydrate kinase</fullName>
    </submittedName>
</protein>
<evidence type="ECO:0000256" key="1">
    <source>
        <dbReference type="ARBA" id="ARBA00022679"/>
    </source>
</evidence>
<evidence type="ECO:0000313" key="5">
    <source>
        <dbReference type="Proteomes" id="UP000305848"/>
    </source>
</evidence>